<sequence length="108" mass="12395">MKGSDDSSPHDSHNLPTDVHPCCTKTVQTHVDRLMKDNIRDITRPLEKTEDTDWGVNTWRPTLLQASRTDSVTLNLSVCIPSLQAFIRETKCTYRCSVPLMYVYVENR</sequence>
<feature type="compositionally biased region" description="Basic and acidic residues" evidence="1">
    <location>
        <begin position="1"/>
        <end position="13"/>
    </location>
</feature>
<dbReference type="Proteomes" id="UP000438429">
    <property type="component" value="Unassembled WGS sequence"/>
</dbReference>
<feature type="region of interest" description="Disordered" evidence="1">
    <location>
        <begin position="1"/>
        <end position="20"/>
    </location>
</feature>
<protein>
    <submittedName>
        <fullName evidence="2">Uncharacterized protein</fullName>
    </submittedName>
</protein>
<name>A0A6A4TCA5_SCOMX</name>
<evidence type="ECO:0000313" key="3">
    <source>
        <dbReference type="Proteomes" id="UP000438429"/>
    </source>
</evidence>
<evidence type="ECO:0000256" key="1">
    <source>
        <dbReference type="SAM" id="MobiDB-lite"/>
    </source>
</evidence>
<reference evidence="2 3" key="1">
    <citation type="submission" date="2019-06" db="EMBL/GenBank/DDBJ databases">
        <title>Draft genomes of female and male turbot (Scophthalmus maximus).</title>
        <authorList>
            <person name="Xu H."/>
            <person name="Xu X.-W."/>
            <person name="Shao C."/>
            <person name="Chen S."/>
        </authorList>
    </citation>
    <scope>NUCLEOTIDE SEQUENCE [LARGE SCALE GENOMIC DNA]</scope>
    <source>
        <strain evidence="2">Ysfricsl-2016a</strain>
        <tissue evidence="2">Blood</tissue>
    </source>
</reference>
<proteinExistence type="predicted"/>
<comment type="caution">
    <text evidence="2">The sequence shown here is derived from an EMBL/GenBank/DDBJ whole genome shotgun (WGS) entry which is preliminary data.</text>
</comment>
<dbReference type="EMBL" id="VEVO01000007">
    <property type="protein sequence ID" value="KAF0039802.1"/>
    <property type="molecule type" value="Genomic_DNA"/>
</dbReference>
<gene>
    <name evidence="2" type="ORF">F2P81_008037</name>
</gene>
<organism evidence="2 3">
    <name type="scientific">Scophthalmus maximus</name>
    <name type="common">Turbot</name>
    <name type="synonym">Psetta maxima</name>
    <dbReference type="NCBI Taxonomy" id="52904"/>
    <lineage>
        <taxon>Eukaryota</taxon>
        <taxon>Metazoa</taxon>
        <taxon>Chordata</taxon>
        <taxon>Craniata</taxon>
        <taxon>Vertebrata</taxon>
        <taxon>Euteleostomi</taxon>
        <taxon>Actinopterygii</taxon>
        <taxon>Neopterygii</taxon>
        <taxon>Teleostei</taxon>
        <taxon>Neoteleostei</taxon>
        <taxon>Acanthomorphata</taxon>
        <taxon>Carangaria</taxon>
        <taxon>Pleuronectiformes</taxon>
        <taxon>Pleuronectoidei</taxon>
        <taxon>Scophthalmidae</taxon>
        <taxon>Scophthalmus</taxon>
    </lineage>
</organism>
<evidence type="ECO:0000313" key="2">
    <source>
        <dbReference type="EMBL" id="KAF0039802.1"/>
    </source>
</evidence>
<dbReference type="AlphaFoldDB" id="A0A6A4TCA5"/>
<accession>A0A6A4TCA5</accession>